<sequence>MENNEFKVGQAVKSKAGRDKGSIFFVIRVVDENYVMVADGDMRRIDNPKLKKVKHIVKLSTFSDELAKRLSGGDKINNAFLRRELEKLGLRS</sequence>
<dbReference type="Gene3D" id="2.30.30.30">
    <property type="match status" value="1"/>
</dbReference>
<dbReference type="EMBL" id="CP007452">
    <property type="protein sequence ID" value="AHM55513.1"/>
    <property type="molecule type" value="Genomic_DNA"/>
</dbReference>
<name>W8TCH9_PEPAC</name>
<proteinExistence type="predicted"/>
<dbReference type="PATRIC" id="fig|1286171.3.peg.146"/>
<evidence type="ECO:0000256" key="1">
    <source>
        <dbReference type="ARBA" id="ARBA00022980"/>
    </source>
</evidence>
<dbReference type="OrthoDB" id="1683515at2"/>
<dbReference type="GO" id="GO:1990904">
    <property type="term" value="C:ribonucleoprotein complex"/>
    <property type="evidence" value="ECO:0007669"/>
    <property type="project" value="UniProtKB-KW"/>
</dbReference>
<dbReference type="HOGENOM" id="CLU_168121_0_0_9"/>
<protein>
    <submittedName>
        <fullName evidence="3">LSU ribosomal protein L14E</fullName>
    </submittedName>
</protein>
<dbReference type="KEGG" id="eac:EAL2_c01800"/>
<dbReference type="CDD" id="cd06088">
    <property type="entry name" value="KOW_RPL14"/>
    <property type="match status" value="1"/>
</dbReference>
<dbReference type="GO" id="GO:0005840">
    <property type="term" value="C:ribosome"/>
    <property type="evidence" value="ECO:0007669"/>
    <property type="project" value="UniProtKB-KW"/>
</dbReference>
<keyword evidence="4" id="KW-1185">Reference proteome</keyword>
<dbReference type="eggNOG" id="COG2163">
    <property type="taxonomic scope" value="Bacteria"/>
</dbReference>
<dbReference type="InterPro" id="IPR041985">
    <property type="entry name" value="Ribosomal_eL14_KOW"/>
</dbReference>
<keyword evidence="1 3" id="KW-0689">Ribosomal protein</keyword>
<evidence type="ECO:0000256" key="2">
    <source>
        <dbReference type="ARBA" id="ARBA00023274"/>
    </source>
</evidence>
<dbReference type="Proteomes" id="UP000019591">
    <property type="component" value="Chromosome"/>
</dbReference>
<gene>
    <name evidence="3" type="ORF">EAL2_c01800</name>
</gene>
<dbReference type="SUPFAM" id="SSF50104">
    <property type="entry name" value="Translation proteins SH3-like domain"/>
    <property type="match status" value="1"/>
</dbReference>
<evidence type="ECO:0000313" key="4">
    <source>
        <dbReference type="Proteomes" id="UP000019591"/>
    </source>
</evidence>
<dbReference type="RefSeq" id="WP_025434557.1">
    <property type="nucleotide sequence ID" value="NZ_CP007452.1"/>
</dbReference>
<dbReference type="InterPro" id="IPR008991">
    <property type="entry name" value="Translation_prot_SH3-like_sf"/>
</dbReference>
<dbReference type="AlphaFoldDB" id="W8TCH9"/>
<organism evidence="3 4">
    <name type="scientific">Peptoclostridium acidaminophilum DSM 3953</name>
    <dbReference type="NCBI Taxonomy" id="1286171"/>
    <lineage>
        <taxon>Bacteria</taxon>
        <taxon>Bacillati</taxon>
        <taxon>Bacillota</taxon>
        <taxon>Clostridia</taxon>
        <taxon>Peptostreptococcales</taxon>
        <taxon>Peptoclostridiaceae</taxon>
        <taxon>Peptoclostridium</taxon>
    </lineage>
</organism>
<reference evidence="3 4" key="1">
    <citation type="journal article" date="2014" name="Genome Announc.">
        <title>Complete Genome Sequence of Amino Acid-Utilizing Eubacterium acidaminophilum al-2 (DSM 3953).</title>
        <authorList>
            <person name="Poehlein A."/>
            <person name="Andreesen J.R."/>
            <person name="Daniel R."/>
        </authorList>
    </citation>
    <scope>NUCLEOTIDE SEQUENCE [LARGE SCALE GENOMIC DNA]</scope>
    <source>
        <strain evidence="3 4">DSM 3953</strain>
    </source>
</reference>
<accession>W8TCH9</accession>
<dbReference type="STRING" id="1286171.EAL2_c01800"/>
<evidence type="ECO:0000313" key="3">
    <source>
        <dbReference type="EMBL" id="AHM55513.1"/>
    </source>
</evidence>
<keyword evidence="2" id="KW-0687">Ribonucleoprotein</keyword>
<dbReference type="InterPro" id="IPR014722">
    <property type="entry name" value="Rib_uL2_dom2"/>
</dbReference>